<dbReference type="AlphaFoldDB" id="A0A7W1XTI0"/>
<dbReference type="Proteomes" id="UP000538292">
    <property type="component" value="Unassembled WGS sequence"/>
</dbReference>
<gene>
    <name evidence="1" type="ORF">H2C83_11120</name>
</gene>
<organism evidence="1 2">
    <name type="scientific">Thermoactinomyces mirandus</name>
    <dbReference type="NCBI Taxonomy" id="2756294"/>
    <lineage>
        <taxon>Bacteria</taxon>
        <taxon>Bacillati</taxon>
        <taxon>Bacillota</taxon>
        <taxon>Bacilli</taxon>
        <taxon>Bacillales</taxon>
        <taxon>Thermoactinomycetaceae</taxon>
        <taxon>Thermoactinomyces</taxon>
    </lineage>
</organism>
<evidence type="ECO:0000313" key="1">
    <source>
        <dbReference type="EMBL" id="MBA4602852.1"/>
    </source>
</evidence>
<name>A0A7W1XTI0_9BACL</name>
<reference evidence="1 2" key="1">
    <citation type="submission" date="2020-07" db="EMBL/GenBank/DDBJ databases">
        <title>Thermoactinomyces phylogeny.</title>
        <authorList>
            <person name="Dunlap C."/>
        </authorList>
    </citation>
    <scope>NUCLEOTIDE SEQUENCE [LARGE SCALE GENOMIC DNA]</scope>
    <source>
        <strain evidence="1 2">AMNI-1</strain>
    </source>
</reference>
<keyword evidence="2" id="KW-1185">Reference proteome</keyword>
<sequence>MTSVEIHFDANLQTRFPNPPSLFVCLKNEELARKFLLRKYKQANFQEPERLSYKNVQSFTAYIRQALSLFHTALLGERWSQPLLLYYGMMNFIKAWILTKKPCYPESTTVLRHGLSTRKRKKGQFRFSEDEIRIQKEGLFPLLAAQMGVPVQAGDTLSVRELLGLLPDLQPVYQLIFDQCTLFPVRWNLSTPSSPCLIVSEKILDECYLTSSAFVEKLNQQVKQTLFSLATPSIRKGKLYLACSLPAPELVRHPWLLVNKKGDYYLYAGNNRPEPVPEVMCLFMLCFSMSMLCRYDPPLWEEIMLQPVHQEQLMLEQLINLIARGFPDSMASLFLSSGES</sequence>
<evidence type="ECO:0000313" key="2">
    <source>
        <dbReference type="Proteomes" id="UP000538292"/>
    </source>
</evidence>
<dbReference type="InterPro" id="IPR026988">
    <property type="entry name" value="YaaC-like"/>
</dbReference>
<accession>A0A7W1XTI0</accession>
<protein>
    <recommendedName>
        <fullName evidence="3">YaaC-like Protein</fullName>
    </recommendedName>
</protein>
<dbReference type="EMBL" id="JACEOL010000036">
    <property type="protein sequence ID" value="MBA4602852.1"/>
    <property type="molecule type" value="Genomic_DNA"/>
</dbReference>
<comment type="caution">
    <text evidence="1">The sequence shown here is derived from an EMBL/GenBank/DDBJ whole genome shotgun (WGS) entry which is preliminary data.</text>
</comment>
<evidence type="ECO:0008006" key="3">
    <source>
        <dbReference type="Google" id="ProtNLM"/>
    </source>
</evidence>
<dbReference type="Pfam" id="PF14175">
    <property type="entry name" value="YaaC"/>
    <property type="match status" value="1"/>
</dbReference>
<proteinExistence type="predicted"/>